<dbReference type="InterPro" id="IPR039420">
    <property type="entry name" value="WalR-like"/>
</dbReference>
<evidence type="ECO:0000313" key="10">
    <source>
        <dbReference type="EMBL" id="OLN33005.1"/>
    </source>
</evidence>
<evidence type="ECO:0000256" key="2">
    <source>
        <dbReference type="ARBA" id="ARBA00022553"/>
    </source>
</evidence>
<dbReference type="Pfam" id="PF00072">
    <property type="entry name" value="Response_reg"/>
    <property type="match status" value="1"/>
</dbReference>
<reference evidence="10 11" key="1">
    <citation type="submission" date="2016-09" db="EMBL/GenBank/DDBJ databases">
        <title>Complete genome of Desulfosporosinus sp. OL.</title>
        <authorList>
            <person name="Mardanov A."/>
            <person name="Beletsky A."/>
            <person name="Panova A."/>
            <person name="Karnachuk O."/>
            <person name="Ravin N."/>
        </authorList>
    </citation>
    <scope>NUCLEOTIDE SEQUENCE [LARGE SCALE GENOMIC DNA]</scope>
    <source>
        <strain evidence="10 11">OL</strain>
    </source>
</reference>
<dbReference type="GO" id="GO:0006355">
    <property type="term" value="P:regulation of DNA-templated transcription"/>
    <property type="evidence" value="ECO:0007669"/>
    <property type="project" value="TreeGrafter"/>
</dbReference>
<dbReference type="GO" id="GO:0005829">
    <property type="term" value="C:cytosol"/>
    <property type="evidence" value="ECO:0007669"/>
    <property type="project" value="TreeGrafter"/>
</dbReference>
<dbReference type="InterPro" id="IPR001789">
    <property type="entry name" value="Sig_transdc_resp-reg_receiver"/>
</dbReference>
<dbReference type="CDD" id="cd17574">
    <property type="entry name" value="REC_OmpR"/>
    <property type="match status" value="1"/>
</dbReference>
<comment type="function">
    <text evidence="7">May play the central regulatory role in sporulation. It may be an element of the effector pathway responsible for the activation of sporulation genes in response to nutritional stress. Spo0A may act in concert with spo0H (a sigma factor) to control the expression of some genes that are critical to the sporulation process.</text>
</comment>
<evidence type="ECO:0000256" key="1">
    <source>
        <dbReference type="ARBA" id="ARBA00018672"/>
    </source>
</evidence>
<evidence type="ECO:0000256" key="7">
    <source>
        <dbReference type="ARBA" id="ARBA00024867"/>
    </source>
</evidence>
<evidence type="ECO:0000256" key="4">
    <source>
        <dbReference type="ARBA" id="ARBA00023015"/>
    </source>
</evidence>
<dbReference type="PANTHER" id="PTHR48111">
    <property type="entry name" value="REGULATOR OF RPOS"/>
    <property type="match status" value="1"/>
</dbReference>
<dbReference type="STRING" id="1888891.DSOL_1116"/>
<keyword evidence="3" id="KW-0902">Two-component regulatory system</keyword>
<sequence length="128" mass="14389">MEEKIVFVDDNLIILGLVRDYLVQEGFCVFTASNATDGMRLIEIQAPDLVLLDWMLPGVTGLEICKYLRRLSSIPIIMLTGRSGESDRILALEAGVDDYLVKPFNLLELGARIPSVLRRFDLSKFKEA</sequence>
<dbReference type="PANTHER" id="PTHR48111:SF1">
    <property type="entry name" value="TWO-COMPONENT RESPONSE REGULATOR ORR33"/>
    <property type="match status" value="1"/>
</dbReference>
<gene>
    <name evidence="10" type="ORF">DSOL_1116</name>
</gene>
<evidence type="ECO:0000259" key="9">
    <source>
        <dbReference type="PROSITE" id="PS50110"/>
    </source>
</evidence>
<dbReference type="RefSeq" id="WP_075363864.1">
    <property type="nucleotide sequence ID" value="NZ_MLBF01000005.1"/>
</dbReference>
<keyword evidence="4" id="KW-0805">Transcription regulation</keyword>
<evidence type="ECO:0000256" key="3">
    <source>
        <dbReference type="ARBA" id="ARBA00023012"/>
    </source>
</evidence>
<evidence type="ECO:0000313" key="11">
    <source>
        <dbReference type="Proteomes" id="UP000186102"/>
    </source>
</evidence>
<feature type="domain" description="Response regulatory" evidence="9">
    <location>
        <begin position="4"/>
        <end position="117"/>
    </location>
</feature>
<accession>A0A1Q8R0A2</accession>
<evidence type="ECO:0000256" key="5">
    <source>
        <dbReference type="ARBA" id="ARBA00023125"/>
    </source>
</evidence>
<dbReference type="AlphaFoldDB" id="A0A1Q8R0A2"/>
<dbReference type="SMART" id="SM00448">
    <property type="entry name" value="REC"/>
    <property type="match status" value="1"/>
</dbReference>
<comment type="caution">
    <text evidence="10">The sequence shown here is derived from an EMBL/GenBank/DDBJ whole genome shotgun (WGS) entry which is preliminary data.</text>
</comment>
<dbReference type="Proteomes" id="UP000186102">
    <property type="component" value="Unassembled WGS sequence"/>
</dbReference>
<organism evidence="10 11">
    <name type="scientific">Desulfosporosinus metallidurans</name>
    <dbReference type="NCBI Taxonomy" id="1888891"/>
    <lineage>
        <taxon>Bacteria</taxon>
        <taxon>Bacillati</taxon>
        <taxon>Bacillota</taxon>
        <taxon>Clostridia</taxon>
        <taxon>Eubacteriales</taxon>
        <taxon>Desulfitobacteriaceae</taxon>
        <taxon>Desulfosporosinus</taxon>
    </lineage>
</organism>
<evidence type="ECO:0000256" key="8">
    <source>
        <dbReference type="PROSITE-ProRule" id="PRU00169"/>
    </source>
</evidence>
<dbReference type="EMBL" id="MLBF01000005">
    <property type="protein sequence ID" value="OLN33005.1"/>
    <property type="molecule type" value="Genomic_DNA"/>
</dbReference>
<feature type="modified residue" description="4-aspartylphosphate" evidence="8">
    <location>
        <position position="53"/>
    </location>
</feature>
<keyword evidence="6" id="KW-0804">Transcription</keyword>
<dbReference type="InterPro" id="IPR011006">
    <property type="entry name" value="CheY-like_superfamily"/>
</dbReference>
<dbReference type="SUPFAM" id="SSF52172">
    <property type="entry name" value="CheY-like"/>
    <property type="match status" value="1"/>
</dbReference>
<proteinExistence type="predicted"/>
<evidence type="ECO:0000256" key="6">
    <source>
        <dbReference type="ARBA" id="ARBA00023163"/>
    </source>
</evidence>
<keyword evidence="11" id="KW-1185">Reference proteome</keyword>
<dbReference type="OrthoDB" id="9790454at2"/>
<dbReference type="GO" id="GO:0000156">
    <property type="term" value="F:phosphorelay response regulator activity"/>
    <property type="evidence" value="ECO:0007669"/>
    <property type="project" value="TreeGrafter"/>
</dbReference>
<keyword evidence="5" id="KW-0238">DNA-binding</keyword>
<name>A0A1Q8R0A2_9FIRM</name>
<protein>
    <recommendedName>
        <fullName evidence="1">Stage 0 sporulation protein A homolog</fullName>
    </recommendedName>
</protein>
<keyword evidence="2 8" id="KW-0597">Phosphoprotein</keyword>
<dbReference type="Gene3D" id="3.40.50.2300">
    <property type="match status" value="1"/>
</dbReference>
<dbReference type="PROSITE" id="PS50110">
    <property type="entry name" value="RESPONSE_REGULATORY"/>
    <property type="match status" value="1"/>
</dbReference>
<dbReference type="GO" id="GO:0000976">
    <property type="term" value="F:transcription cis-regulatory region binding"/>
    <property type="evidence" value="ECO:0007669"/>
    <property type="project" value="TreeGrafter"/>
</dbReference>
<dbReference type="GO" id="GO:0032993">
    <property type="term" value="C:protein-DNA complex"/>
    <property type="evidence" value="ECO:0007669"/>
    <property type="project" value="TreeGrafter"/>
</dbReference>